<dbReference type="InterPro" id="IPR015876">
    <property type="entry name" value="Acyl-CoA_DS"/>
</dbReference>
<evidence type="ECO:0000256" key="12">
    <source>
        <dbReference type="SAM" id="Phobius"/>
    </source>
</evidence>
<feature type="transmembrane region" description="Helical" evidence="12">
    <location>
        <begin position="145"/>
        <end position="163"/>
    </location>
</feature>
<evidence type="ECO:0000256" key="4">
    <source>
        <dbReference type="ARBA" id="ARBA00022692"/>
    </source>
</evidence>
<evidence type="ECO:0000313" key="14">
    <source>
        <dbReference type="EMBL" id="QEG39853.1"/>
    </source>
</evidence>
<keyword evidence="4 12" id="KW-0812">Transmembrane</keyword>
<dbReference type="Proteomes" id="UP000325286">
    <property type="component" value="Chromosome"/>
</dbReference>
<feature type="transmembrane region" description="Helical" evidence="12">
    <location>
        <begin position="267"/>
        <end position="289"/>
    </location>
</feature>
<comment type="subcellular location">
    <subcellularLocation>
        <location evidence="1">Membrane</location>
        <topology evidence="1">Multi-pass membrane protein</topology>
    </subcellularLocation>
</comment>
<evidence type="ECO:0000256" key="1">
    <source>
        <dbReference type="ARBA" id="ARBA00004141"/>
    </source>
</evidence>
<keyword evidence="7" id="KW-0560">Oxidoreductase</keyword>
<gene>
    <name evidence="14" type="ORF">UC8_18520</name>
</gene>
<evidence type="ECO:0000256" key="5">
    <source>
        <dbReference type="ARBA" id="ARBA00022832"/>
    </source>
</evidence>
<proteinExistence type="inferred from homology"/>
<dbReference type="CDD" id="cd03505">
    <property type="entry name" value="Delta9-FADS-like"/>
    <property type="match status" value="1"/>
</dbReference>
<keyword evidence="9" id="KW-0443">Lipid metabolism</keyword>
<dbReference type="PANTHER" id="PTHR11351:SF31">
    <property type="entry name" value="DESATURASE 1, ISOFORM A-RELATED"/>
    <property type="match status" value="1"/>
</dbReference>
<dbReference type="GO" id="GO:0006633">
    <property type="term" value="P:fatty acid biosynthetic process"/>
    <property type="evidence" value="ECO:0007669"/>
    <property type="project" value="UniProtKB-KW"/>
</dbReference>
<accession>A0A5B9R0Q4</accession>
<dbReference type="InterPro" id="IPR005804">
    <property type="entry name" value="FA_desaturase_dom"/>
</dbReference>
<keyword evidence="15" id="KW-1185">Reference proteome</keyword>
<evidence type="ECO:0000256" key="6">
    <source>
        <dbReference type="ARBA" id="ARBA00022989"/>
    </source>
</evidence>
<comment type="similarity">
    <text evidence="2">Belongs to the fatty acid desaturase type 2 family.</text>
</comment>
<evidence type="ECO:0000256" key="2">
    <source>
        <dbReference type="ARBA" id="ARBA00008749"/>
    </source>
</evidence>
<dbReference type="AlphaFoldDB" id="A0A5B9R0Q4"/>
<feature type="transmembrane region" description="Helical" evidence="12">
    <location>
        <begin position="119"/>
        <end position="139"/>
    </location>
</feature>
<organism evidence="14 15">
    <name type="scientific">Roseimaritima ulvae</name>
    <dbReference type="NCBI Taxonomy" id="980254"/>
    <lineage>
        <taxon>Bacteria</taxon>
        <taxon>Pseudomonadati</taxon>
        <taxon>Planctomycetota</taxon>
        <taxon>Planctomycetia</taxon>
        <taxon>Pirellulales</taxon>
        <taxon>Pirellulaceae</taxon>
        <taxon>Roseimaritima</taxon>
    </lineage>
</organism>
<evidence type="ECO:0000256" key="9">
    <source>
        <dbReference type="ARBA" id="ARBA00023098"/>
    </source>
</evidence>
<keyword evidence="6 12" id="KW-1133">Transmembrane helix</keyword>
<protein>
    <submittedName>
        <fullName evidence="14">Fatty acid desaturase</fullName>
    </submittedName>
</protein>
<keyword evidence="5" id="KW-0276">Fatty acid metabolism</keyword>
<evidence type="ECO:0000256" key="11">
    <source>
        <dbReference type="ARBA" id="ARBA00023160"/>
    </source>
</evidence>
<dbReference type="PRINTS" id="PR00075">
    <property type="entry name" value="FACDDSATRASE"/>
</dbReference>
<dbReference type="PANTHER" id="PTHR11351">
    <property type="entry name" value="ACYL-COA DESATURASE"/>
    <property type="match status" value="1"/>
</dbReference>
<evidence type="ECO:0000256" key="10">
    <source>
        <dbReference type="ARBA" id="ARBA00023136"/>
    </source>
</evidence>
<evidence type="ECO:0000259" key="13">
    <source>
        <dbReference type="Pfam" id="PF00487"/>
    </source>
</evidence>
<dbReference type="Pfam" id="PF00487">
    <property type="entry name" value="FA_desaturase"/>
    <property type="match status" value="1"/>
</dbReference>
<feature type="domain" description="Fatty acid desaturase" evidence="13">
    <location>
        <begin position="141"/>
        <end position="376"/>
    </location>
</feature>
<keyword evidence="11" id="KW-0275">Fatty acid biosynthesis</keyword>
<keyword evidence="3" id="KW-0444">Lipid biosynthesis</keyword>
<reference evidence="14 15" key="1">
    <citation type="submission" date="2019-08" db="EMBL/GenBank/DDBJ databases">
        <title>Deep-cultivation of Planctomycetes and their phenomic and genomic characterization uncovers novel biology.</title>
        <authorList>
            <person name="Wiegand S."/>
            <person name="Jogler M."/>
            <person name="Boedeker C."/>
            <person name="Pinto D."/>
            <person name="Vollmers J."/>
            <person name="Rivas-Marin E."/>
            <person name="Kohn T."/>
            <person name="Peeters S.H."/>
            <person name="Heuer A."/>
            <person name="Rast P."/>
            <person name="Oberbeckmann S."/>
            <person name="Bunk B."/>
            <person name="Jeske O."/>
            <person name="Meyerdierks A."/>
            <person name="Storesund J.E."/>
            <person name="Kallscheuer N."/>
            <person name="Luecker S."/>
            <person name="Lage O.M."/>
            <person name="Pohl T."/>
            <person name="Merkel B.J."/>
            <person name="Hornburger P."/>
            <person name="Mueller R.-W."/>
            <person name="Bruemmer F."/>
            <person name="Labrenz M."/>
            <person name="Spormann A.M."/>
            <person name="Op den Camp H."/>
            <person name="Overmann J."/>
            <person name="Amann R."/>
            <person name="Jetten M.S.M."/>
            <person name="Mascher T."/>
            <person name="Medema M.H."/>
            <person name="Devos D.P."/>
            <person name="Kaster A.-K."/>
            <person name="Ovreas L."/>
            <person name="Rohde M."/>
            <person name="Galperin M.Y."/>
            <person name="Jogler C."/>
        </authorList>
    </citation>
    <scope>NUCLEOTIDE SEQUENCE [LARGE SCALE GENOMIC DNA]</scope>
    <source>
        <strain evidence="14 15">UC8</strain>
    </source>
</reference>
<name>A0A5B9R0Q4_9BACT</name>
<dbReference type="GO" id="GO:0016020">
    <property type="term" value="C:membrane"/>
    <property type="evidence" value="ECO:0007669"/>
    <property type="project" value="UniProtKB-SubCell"/>
</dbReference>
<evidence type="ECO:0000256" key="8">
    <source>
        <dbReference type="ARBA" id="ARBA00023004"/>
    </source>
</evidence>
<evidence type="ECO:0000256" key="7">
    <source>
        <dbReference type="ARBA" id="ARBA00023002"/>
    </source>
</evidence>
<keyword evidence="8" id="KW-0408">Iron</keyword>
<dbReference type="GO" id="GO:0016717">
    <property type="term" value="F:oxidoreductase activity, acting on paired donors, with oxidation of a pair of donors resulting in the reduction of molecular oxygen to two molecules of water"/>
    <property type="evidence" value="ECO:0007669"/>
    <property type="project" value="InterPro"/>
</dbReference>
<dbReference type="KEGG" id="rul:UC8_18520"/>
<evidence type="ECO:0000256" key="3">
    <source>
        <dbReference type="ARBA" id="ARBA00022516"/>
    </source>
</evidence>
<keyword evidence="10 12" id="KW-0472">Membrane</keyword>
<dbReference type="EMBL" id="CP042914">
    <property type="protein sequence ID" value="QEG39853.1"/>
    <property type="molecule type" value="Genomic_DNA"/>
</dbReference>
<sequence length="406" mass="46661">MEAINSNRFTVAEVARLWTTAPSLQSPPLPNQPSRFSLYPHWGGGSMLGNHYDARLNGNWAVSLHFGKDAVRWPGRGVHFKGIATMAVDAPTQPESTPSEVHEAESTARSVAGAIRWDYFLPFVILHVLTLLIFVPWFFSWTGVIAFTAGVVVFGQMAIPIGYHRLLTHHSFRTPKWFERILVTLAMCSAQETPAHWVAWHRMHHTHSDKPHDPHSPRQGFMWAHVRWLVHESRTREELFAMYKKYARDILSDPYYRWIERVPATAGVLYLVHAVIYLLVTAAICWAVYDSTSEAVRMTASVFVWGVVARTVWVWHITWSVNSLSHVFGYRNYETSDDSRNNWLVTLLTAGEGWHNNHHADPASASVQHRWWEIDLNYYVIRLWGMMGLATHIIRPRIKRKGQSLP</sequence>
<evidence type="ECO:0000313" key="15">
    <source>
        <dbReference type="Proteomes" id="UP000325286"/>
    </source>
</evidence>